<comment type="similarity">
    <text evidence="1">Belongs to the bZIP family.</text>
</comment>
<evidence type="ECO:0000256" key="2">
    <source>
        <dbReference type="ARBA" id="ARBA00023015"/>
    </source>
</evidence>
<evidence type="ECO:0000313" key="7">
    <source>
        <dbReference type="EMBL" id="KAL0413261.1"/>
    </source>
</evidence>
<proteinExistence type="inferred from homology"/>
<gene>
    <name evidence="7" type="ORF">Sradi_1527800</name>
</gene>
<keyword evidence="5" id="KW-0539">Nucleus</keyword>
<evidence type="ECO:0000256" key="3">
    <source>
        <dbReference type="ARBA" id="ARBA00023125"/>
    </source>
</evidence>
<dbReference type="PANTHER" id="PTHR46408">
    <property type="entry name" value="BASIC LEUCINE ZIPPER 63"/>
    <property type="match status" value="1"/>
</dbReference>
<feature type="region of interest" description="Disordered" evidence="6">
    <location>
        <begin position="79"/>
        <end position="107"/>
    </location>
</feature>
<feature type="compositionally biased region" description="Polar residues" evidence="6">
    <location>
        <begin position="143"/>
        <end position="162"/>
    </location>
</feature>
<evidence type="ECO:0000256" key="6">
    <source>
        <dbReference type="SAM" id="MobiDB-lite"/>
    </source>
</evidence>
<sequence length="162" mass="17826">MDRVFSVDEMADQFWSAHQPPVRLHEDADVDQPSSFAAAESSSKVMRMNRSSSEWAFQRFLQEAGAPDRNSLQSDDVVETKDNHHHYNDNEKRETTAAGGLPPNIPTDSEEYQAFLKSRLELACAAVALTWATDGKAHESAAAATTSDIGSQASNSSQYKGY</sequence>
<evidence type="ECO:0000256" key="1">
    <source>
        <dbReference type="ARBA" id="ARBA00007163"/>
    </source>
</evidence>
<feature type="region of interest" description="Disordered" evidence="6">
    <location>
        <begin position="136"/>
        <end position="162"/>
    </location>
</feature>
<organism evidence="7">
    <name type="scientific">Sesamum radiatum</name>
    <name type="common">Black benniseed</name>
    <dbReference type="NCBI Taxonomy" id="300843"/>
    <lineage>
        <taxon>Eukaryota</taxon>
        <taxon>Viridiplantae</taxon>
        <taxon>Streptophyta</taxon>
        <taxon>Embryophyta</taxon>
        <taxon>Tracheophyta</taxon>
        <taxon>Spermatophyta</taxon>
        <taxon>Magnoliopsida</taxon>
        <taxon>eudicotyledons</taxon>
        <taxon>Gunneridae</taxon>
        <taxon>Pentapetalae</taxon>
        <taxon>asterids</taxon>
        <taxon>lamiids</taxon>
        <taxon>Lamiales</taxon>
        <taxon>Pedaliaceae</taxon>
        <taxon>Sesamum</taxon>
    </lineage>
</organism>
<accession>A0AAW2UCF4</accession>
<name>A0AAW2UCF4_SESRA</name>
<reference evidence="7" key="2">
    <citation type="journal article" date="2024" name="Plant">
        <title>Genomic evolution and insights into agronomic trait innovations of Sesamum species.</title>
        <authorList>
            <person name="Miao H."/>
            <person name="Wang L."/>
            <person name="Qu L."/>
            <person name="Liu H."/>
            <person name="Sun Y."/>
            <person name="Le M."/>
            <person name="Wang Q."/>
            <person name="Wei S."/>
            <person name="Zheng Y."/>
            <person name="Lin W."/>
            <person name="Duan Y."/>
            <person name="Cao H."/>
            <person name="Xiong S."/>
            <person name="Wang X."/>
            <person name="Wei L."/>
            <person name="Li C."/>
            <person name="Ma Q."/>
            <person name="Ju M."/>
            <person name="Zhao R."/>
            <person name="Li G."/>
            <person name="Mu C."/>
            <person name="Tian Q."/>
            <person name="Mei H."/>
            <person name="Zhang T."/>
            <person name="Gao T."/>
            <person name="Zhang H."/>
        </authorList>
    </citation>
    <scope>NUCLEOTIDE SEQUENCE</scope>
    <source>
        <strain evidence="7">G02</strain>
    </source>
</reference>
<dbReference type="EMBL" id="JACGWJ010000006">
    <property type="protein sequence ID" value="KAL0413261.1"/>
    <property type="molecule type" value="Genomic_DNA"/>
</dbReference>
<keyword evidence="2" id="KW-0805">Transcription regulation</keyword>
<evidence type="ECO:0000256" key="4">
    <source>
        <dbReference type="ARBA" id="ARBA00023163"/>
    </source>
</evidence>
<comment type="caution">
    <text evidence="7">The sequence shown here is derived from an EMBL/GenBank/DDBJ whole genome shotgun (WGS) entry which is preliminary data.</text>
</comment>
<dbReference type="PANTHER" id="PTHR46408:SF10">
    <property type="entry name" value="BASIC LEUCINE ZIPPER 63"/>
    <property type="match status" value="1"/>
</dbReference>
<protein>
    <submittedName>
        <fullName evidence="7">Light-inducible protein CP</fullName>
    </submittedName>
</protein>
<reference evidence="7" key="1">
    <citation type="submission" date="2020-06" db="EMBL/GenBank/DDBJ databases">
        <authorList>
            <person name="Li T."/>
            <person name="Hu X."/>
            <person name="Zhang T."/>
            <person name="Song X."/>
            <person name="Zhang H."/>
            <person name="Dai N."/>
            <person name="Sheng W."/>
            <person name="Hou X."/>
            <person name="Wei L."/>
        </authorList>
    </citation>
    <scope>NUCLEOTIDE SEQUENCE</scope>
    <source>
        <strain evidence="7">G02</strain>
        <tissue evidence="7">Leaf</tissue>
    </source>
</reference>
<keyword evidence="4" id="KW-0804">Transcription</keyword>
<dbReference type="AlphaFoldDB" id="A0AAW2UCF4"/>
<evidence type="ECO:0000256" key="5">
    <source>
        <dbReference type="ARBA" id="ARBA00023242"/>
    </source>
</evidence>
<keyword evidence="3" id="KW-0238">DNA-binding</keyword>
<dbReference type="GO" id="GO:0003677">
    <property type="term" value="F:DNA binding"/>
    <property type="evidence" value="ECO:0007669"/>
    <property type="project" value="UniProtKB-KW"/>
</dbReference>
<feature type="compositionally biased region" description="Basic and acidic residues" evidence="6">
    <location>
        <begin position="79"/>
        <end position="95"/>
    </location>
</feature>